<organism evidence="2 3">
    <name type="scientific">Geosporobacter ferrireducens</name>
    <dbReference type="NCBI Taxonomy" id="1424294"/>
    <lineage>
        <taxon>Bacteria</taxon>
        <taxon>Bacillati</taxon>
        <taxon>Bacillota</taxon>
        <taxon>Clostridia</taxon>
        <taxon>Peptostreptococcales</taxon>
        <taxon>Thermotaleaceae</taxon>
        <taxon>Geosporobacter</taxon>
    </lineage>
</organism>
<dbReference type="AlphaFoldDB" id="A0A1D8GPD9"/>
<evidence type="ECO:0000313" key="2">
    <source>
        <dbReference type="EMBL" id="AOT72748.1"/>
    </source>
</evidence>
<dbReference type="InterPro" id="IPR014535">
    <property type="entry name" value="Hpre_diP_synt_I"/>
</dbReference>
<evidence type="ECO:0000256" key="1">
    <source>
        <dbReference type="SAM" id="Phobius"/>
    </source>
</evidence>
<proteinExistence type="predicted"/>
<dbReference type="PIRSF" id="PIRSF027391">
    <property type="entry name" value="Hpre_diP_synt_I"/>
    <property type="match status" value="1"/>
</dbReference>
<protein>
    <submittedName>
        <fullName evidence="2">Heptaprenyl diphosphate synthase</fullName>
    </submittedName>
</protein>
<feature type="transmembrane region" description="Helical" evidence="1">
    <location>
        <begin position="40"/>
        <end position="61"/>
    </location>
</feature>
<sequence length="178" mass="19451">MKIRNILFLSLIVATGICLHIIESSIPVPFIVPGAKLGLANIVNLITLVLFGFKYAIFVAVTRCIVAALGTGAVTGFFYSISGALFSTVVMWVVFKHFSRFFSLIGVSIFGSMAHNIAQLTVASIMIHNPLIFTYLPIMILVSLFTGYFVGLASIYATKHLKNIVANQNDSFQENNLQ</sequence>
<name>A0A1D8GPD9_9FIRM</name>
<keyword evidence="1" id="KW-0812">Transmembrane</keyword>
<dbReference type="EMBL" id="CP017269">
    <property type="protein sequence ID" value="AOT72748.1"/>
    <property type="molecule type" value="Genomic_DNA"/>
</dbReference>
<dbReference type="KEGG" id="gfe:Gferi_26245"/>
<accession>A0A1D8GPD9</accession>
<gene>
    <name evidence="2" type="ORF">Gferi_26245</name>
</gene>
<feature type="transmembrane region" description="Helical" evidence="1">
    <location>
        <begin position="73"/>
        <end position="95"/>
    </location>
</feature>
<reference evidence="2 3" key="1">
    <citation type="submission" date="2016-09" db="EMBL/GenBank/DDBJ databases">
        <title>Genomic analysis reveals versatility of anaerobic energy metabolism of Geosporobacter ferrireducens IRF9 of phylum Firmicutes.</title>
        <authorList>
            <person name="Kim S.-J."/>
        </authorList>
    </citation>
    <scope>NUCLEOTIDE SEQUENCE [LARGE SCALE GENOMIC DNA]</scope>
    <source>
        <strain evidence="2 3">IRF9</strain>
    </source>
</reference>
<dbReference type="InterPro" id="IPR010898">
    <property type="entry name" value="Hpre_diP_synth_I"/>
</dbReference>
<dbReference type="OrthoDB" id="9799095at2"/>
<feature type="transmembrane region" description="Helical" evidence="1">
    <location>
        <begin position="135"/>
        <end position="157"/>
    </location>
</feature>
<keyword evidence="3" id="KW-1185">Reference proteome</keyword>
<dbReference type="Pfam" id="PF07456">
    <property type="entry name" value="Hpre_diP_synt_I"/>
    <property type="match status" value="1"/>
</dbReference>
<dbReference type="Proteomes" id="UP000095743">
    <property type="component" value="Chromosome"/>
</dbReference>
<dbReference type="Gene3D" id="1.10.1760.20">
    <property type="match status" value="1"/>
</dbReference>
<dbReference type="STRING" id="1424294.Gferi_26245"/>
<dbReference type="RefSeq" id="WP_069981057.1">
    <property type="nucleotide sequence ID" value="NZ_CP017269.1"/>
</dbReference>
<keyword evidence="1" id="KW-0472">Membrane</keyword>
<keyword evidence="1" id="KW-1133">Transmembrane helix</keyword>
<evidence type="ECO:0000313" key="3">
    <source>
        <dbReference type="Proteomes" id="UP000095743"/>
    </source>
</evidence>